<name>A0A0D1DW79_MYCMD</name>
<gene>
    <name evidence="1" type="ORF">UMAG_10853</name>
</gene>
<dbReference type="EMBL" id="CM003156">
    <property type="protein sequence ID" value="KIS66795.1"/>
    <property type="molecule type" value="Genomic_DNA"/>
</dbReference>
<organism evidence="1 2">
    <name type="scientific">Mycosarcoma maydis</name>
    <name type="common">Corn smut fungus</name>
    <name type="synonym">Ustilago maydis</name>
    <dbReference type="NCBI Taxonomy" id="5270"/>
    <lineage>
        <taxon>Eukaryota</taxon>
        <taxon>Fungi</taxon>
        <taxon>Dikarya</taxon>
        <taxon>Basidiomycota</taxon>
        <taxon>Ustilaginomycotina</taxon>
        <taxon>Ustilaginomycetes</taxon>
        <taxon>Ustilaginales</taxon>
        <taxon>Ustilaginaceae</taxon>
        <taxon>Mycosarcoma</taxon>
    </lineage>
</organism>
<sequence>MSAYYGASVPTPAIEHLEQNKGTNAHISTQLSKAQPRLPGCEWALSSAPRHAQQSRIWLLLCFCWTRVKADYLCLCKNPSGWCHRASRPHFKSHHTTETRSS</sequence>
<proteinExistence type="predicted"/>
<dbReference type="InParanoid" id="A0A0D1DW79"/>
<dbReference type="AlphaFoldDB" id="A0A0D1DW79"/>
<protein>
    <submittedName>
        <fullName evidence="1">Uncharacterized protein</fullName>
    </submittedName>
</protein>
<evidence type="ECO:0000313" key="2">
    <source>
        <dbReference type="Proteomes" id="UP000000561"/>
    </source>
</evidence>
<evidence type="ECO:0000313" key="1">
    <source>
        <dbReference type="EMBL" id="KIS66795.1"/>
    </source>
</evidence>
<reference evidence="1 2" key="1">
    <citation type="journal article" date="2006" name="Nature">
        <title>Insights from the genome of the biotrophic fungal plant pathogen Ustilago maydis.</title>
        <authorList>
            <person name="Kamper J."/>
            <person name="Kahmann R."/>
            <person name="Bolker M."/>
            <person name="Ma L.J."/>
            <person name="Brefort T."/>
            <person name="Saville B.J."/>
            <person name="Banuett F."/>
            <person name="Kronstad J.W."/>
            <person name="Gold S.E."/>
            <person name="Muller O."/>
            <person name="Perlin M.H."/>
            <person name="Wosten H.A."/>
            <person name="de Vries R."/>
            <person name="Ruiz-Herrera J."/>
            <person name="Reynaga-Pena C.G."/>
            <person name="Snetselaar K."/>
            <person name="McCann M."/>
            <person name="Perez-Martin J."/>
            <person name="Feldbrugge M."/>
            <person name="Basse C.W."/>
            <person name="Steinberg G."/>
            <person name="Ibeas J.I."/>
            <person name="Holloman W."/>
            <person name="Guzman P."/>
            <person name="Farman M."/>
            <person name="Stajich J.E."/>
            <person name="Sentandreu R."/>
            <person name="Gonzalez-Prieto J.M."/>
            <person name="Kennell J.C."/>
            <person name="Molina L."/>
            <person name="Schirawski J."/>
            <person name="Mendoza-Mendoza A."/>
            <person name="Greilinger D."/>
            <person name="Munch K."/>
            <person name="Rossel N."/>
            <person name="Scherer M."/>
            <person name="Vranes M."/>
            <person name="Ladendorf O."/>
            <person name="Vincon V."/>
            <person name="Fuchs U."/>
            <person name="Sandrock B."/>
            <person name="Meng S."/>
            <person name="Ho E.C."/>
            <person name="Cahill M.J."/>
            <person name="Boyce K.J."/>
            <person name="Klose J."/>
            <person name="Klosterman S.J."/>
            <person name="Deelstra H.J."/>
            <person name="Ortiz-Castellanos L."/>
            <person name="Li W."/>
            <person name="Sanchez-Alonso P."/>
            <person name="Schreier P.H."/>
            <person name="Hauser-Hahn I."/>
            <person name="Vaupel M."/>
            <person name="Koopmann E."/>
            <person name="Friedrich G."/>
            <person name="Voss H."/>
            <person name="Schluter T."/>
            <person name="Margolis J."/>
            <person name="Platt D."/>
            <person name="Swimmer C."/>
            <person name="Gnirke A."/>
            <person name="Chen F."/>
            <person name="Vysotskaia V."/>
            <person name="Mannhaupt G."/>
            <person name="Guldener U."/>
            <person name="Munsterkotter M."/>
            <person name="Haase D."/>
            <person name="Oesterheld M."/>
            <person name="Mewes H.W."/>
            <person name="Mauceli E.W."/>
            <person name="DeCaprio D."/>
            <person name="Wade C.M."/>
            <person name="Butler J."/>
            <person name="Young S."/>
            <person name="Jaffe D.B."/>
            <person name="Calvo S."/>
            <person name="Nusbaum C."/>
            <person name="Galagan J."/>
            <person name="Birren B.W."/>
        </authorList>
    </citation>
    <scope>NUCLEOTIDE SEQUENCE [LARGE SCALE GENOMIC DNA]</scope>
    <source>
        <strain evidence="2">DSM 14603 / FGSC 9021 / UM521</strain>
    </source>
</reference>
<accession>A0A0D1DW79</accession>
<dbReference type="VEuPathDB" id="FungiDB:UMAG_10853"/>
<dbReference type="Proteomes" id="UP000000561">
    <property type="component" value="Chromosome 17"/>
</dbReference>
<keyword evidence="2" id="KW-1185">Reference proteome</keyword>
<dbReference type="RefSeq" id="XP_011391761.1">
    <property type="nucleotide sequence ID" value="XM_011393459.1"/>
</dbReference>
<dbReference type="GeneID" id="23566827"/>
<dbReference type="KEGG" id="uma:UMAG_10853"/>